<protein>
    <submittedName>
        <fullName evidence="11">DNA repair protein rad4</fullName>
    </submittedName>
</protein>
<dbReference type="Proteomes" id="UP000501346">
    <property type="component" value="Chromosome SeV"/>
</dbReference>
<dbReference type="PANTHER" id="PTHR12135">
    <property type="entry name" value="DNA REPAIR PROTEIN XP-C / RAD4"/>
    <property type="match status" value="1"/>
</dbReference>
<dbReference type="InterPro" id="IPR004583">
    <property type="entry name" value="DNA_repair_Rad4"/>
</dbReference>
<reference evidence="11 12" key="1">
    <citation type="journal article" date="2019" name="BMC Genomics">
        <title>Chromosome level assembly and comparative genome analysis confirm lager-brewing yeasts originated from a single hybridization.</title>
        <authorList>
            <person name="Salazar A.N."/>
            <person name="Gorter de Vries A.R."/>
            <person name="van den Broek M."/>
            <person name="Brouwers N."/>
            <person name="de la Torre Cortes P."/>
            <person name="Kuijpers N.G.A."/>
            <person name="Daran J.G."/>
            <person name="Abeel T."/>
        </authorList>
    </citation>
    <scope>NUCLEOTIDE SEQUENCE [LARGE SCALE GENOMIC DNA]</scope>
    <source>
        <strain evidence="11 12">CBS 1483</strain>
    </source>
</reference>
<keyword evidence="6" id="KW-0539">Nucleus</keyword>
<dbReference type="GO" id="GO:0005737">
    <property type="term" value="C:cytoplasm"/>
    <property type="evidence" value="ECO:0007669"/>
    <property type="project" value="TreeGrafter"/>
</dbReference>
<evidence type="ECO:0000313" key="12">
    <source>
        <dbReference type="Proteomes" id="UP000501346"/>
    </source>
</evidence>
<dbReference type="AlphaFoldDB" id="A0A6C1E5R3"/>
<feature type="region of interest" description="Disordered" evidence="7">
    <location>
        <begin position="671"/>
        <end position="720"/>
    </location>
</feature>
<dbReference type="InterPro" id="IPR018325">
    <property type="entry name" value="Rad4/PNGase_transGLS-fold"/>
</dbReference>
<evidence type="ECO:0000256" key="6">
    <source>
        <dbReference type="ARBA" id="ARBA00023242"/>
    </source>
</evidence>
<comment type="subcellular location">
    <subcellularLocation>
        <location evidence="1">Nucleus</location>
    </subcellularLocation>
</comment>
<dbReference type="InterPro" id="IPR042488">
    <property type="entry name" value="Rad4_BHD3_sf"/>
</dbReference>
<dbReference type="InterPro" id="IPR036985">
    <property type="entry name" value="Transglutaminase-like_sf"/>
</dbReference>
<dbReference type="InterPro" id="IPR018026">
    <property type="entry name" value="DNA_repair_Rad4-like"/>
</dbReference>
<evidence type="ECO:0000256" key="4">
    <source>
        <dbReference type="ARBA" id="ARBA00023125"/>
    </source>
</evidence>
<keyword evidence="4" id="KW-0238">DNA-binding</keyword>
<feature type="domain" description="Rad4 beta-hairpin" evidence="10">
    <location>
        <begin position="554"/>
        <end position="629"/>
    </location>
</feature>
<evidence type="ECO:0000259" key="8">
    <source>
        <dbReference type="SMART" id="SM01030"/>
    </source>
</evidence>
<dbReference type="Gene3D" id="2.20.20.110">
    <property type="entry name" value="Rad4, beta-hairpin domain BHD1"/>
    <property type="match status" value="1"/>
</dbReference>
<dbReference type="OrthoDB" id="300780at2759"/>
<dbReference type="Gene3D" id="3.30.60.290">
    <property type="entry name" value="Rad4, beta-hairpin domain BHD2"/>
    <property type="match status" value="1"/>
</dbReference>
<dbReference type="FunFam" id="3.90.260.10:FF:000011">
    <property type="entry name" value="DNA repair protein RAD4"/>
    <property type="match status" value="1"/>
</dbReference>
<dbReference type="Gene3D" id="3.30.70.2460">
    <property type="entry name" value="Rad4, beta-hairpin domain BHD3"/>
    <property type="match status" value="1"/>
</dbReference>
<feature type="compositionally biased region" description="Basic residues" evidence="7">
    <location>
        <begin position="28"/>
        <end position="37"/>
    </location>
</feature>
<dbReference type="GO" id="GO:0071942">
    <property type="term" value="C:XPC complex"/>
    <property type="evidence" value="ECO:0007669"/>
    <property type="project" value="TreeGrafter"/>
</dbReference>
<dbReference type="SMART" id="SM01030">
    <property type="entry name" value="BHD_1"/>
    <property type="match status" value="1"/>
</dbReference>
<feature type="compositionally biased region" description="Acidic residues" evidence="7">
    <location>
        <begin position="681"/>
        <end position="693"/>
    </location>
</feature>
<feature type="region of interest" description="Disordered" evidence="7">
    <location>
        <begin position="76"/>
        <end position="113"/>
    </location>
</feature>
<dbReference type="InterPro" id="IPR018327">
    <property type="entry name" value="BHD_2"/>
</dbReference>
<keyword evidence="3" id="KW-0227">DNA damage</keyword>
<dbReference type="InterPro" id="IPR018326">
    <property type="entry name" value="Rad4_beta-hairpin_dom1"/>
</dbReference>
<gene>
    <name evidence="11" type="primary">RAD4_2</name>
    <name evidence="11" type="ORF">GRS66_007219</name>
</gene>
<dbReference type="SMART" id="SM01031">
    <property type="entry name" value="BHD_2"/>
    <property type="match status" value="1"/>
</dbReference>
<dbReference type="NCBIfam" id="TIGR00605">
    <property type="entry name" value="rad4"/>
    <property type="match status" value="1"/>
</dbReference>
<dbReference type="GO" id="GO:0003697">
    <property type="term" value="F:single-stranded DNA binding"/>
    <property type="evidence" value="ECO:0007669"/>
    <property type="project" value="TreeGrafter"/>
</dbReference>
<evidence type="ECO:0000259" key="10">
    <source>
        <dbReference type="SMART" id="SM01032"/>
    </source>
</evidence>
<evidence type="ECO:0000256" key="1">
    <source>
        <dbReference type="ARBA" id="ARBA00004123"/>
    </source>
</evidence>
<dbReference type="Pfam" id="PF03835">
    <property type="entry name" value="Rad4"/>
    <property type="match status" value="1"/>
</dbReference>
<dbReference type="GO" id="GO:0000111">
    <property type="term" value="C:nucleotide-excision repair factor 2 complex"/>
    <property type="evidence" value="ECO:0007669"/>
    <property type="project" value="TreeGrafter"/>
</dbReference>
<feature type="region of interest" description="Disordered" evidence="7">
    <location>
        <begin position="23"/>
        <end position="62"/>
    </location>
</feature>
<feature type="compositionally biased region" description="Acidic residues" evidence="7">
    <location>
        <begin position="86"/>
        <end position="107"/>
    </location>
</feature>
<dbReference type="SUPFAM" id="SSF54001">
    <property type="entry name" value="Cysteine proteinases"/>
    <property type="match status" value="1"/>
</dbReference>
<accession>A0A6C1E5R3</accession>
<organism evidence="11 12">
    <name type="scientific">Saccharomyces pastorianus</name>
    <name type="common">Lager yeast</name>
    <name type="synonym">Saccharomyces cerevisiae x Saccharomyces eubayanus</name>
    <dbReference type="NCBI Taxonomy" id="27292"/>
    <lineage>
        <taxon>Eukaryota</taxon>
        <taxon>Fungi</taxon>
        <taxon>Dikarya</taxon>
        <taxon>Ascomycota</taxon>
        <taxon>Saccharomycotina</taxon>
        <taxon>Saccharomycetes</taxon>
        <taxon>Saccharomycetales</taxon>
        <taxon>Saccharomycetaceae</taxon>
        <taxon>Saccharomyces</taxon>
    </lineage>
</organism>
<dbReference type="SMART" id="SM01032">
    <property type="entry name" value="BHD_3"/>
    <property type="match status" value="1"/>
</dbReference>
<dbReference type="GO" id="GO:0003684">
    <property type="term" value="F:damaged DNA binding"/>
    <property type="evidence" value="ECO:0007669"/>
    <property type="project" value="InterPro"/>
</dbReference>
<dbReference type="InterPro" id="IPR018328">
    <property type="entry name" value="Rad4_beta-hairpin_dom3"/>
</dbReference>
<sequence length="757" mass="87484">MNDNLPKEYFELIRKVLKEKETDNAPLQRRRGLRRRNQALPDAKKFKKGLNEPPGESVVSVNLDSSDNDIITVTSDDSIEEIQSSEQEEGEDDYDSEDFEDVTDENEANGVGDISVEIKPPSKITSTAKRVNRNICSNDERKRRKYFHMLYLLCLMVHGSIRNEWINSKRLSRKLSNLVPERVFELLHPQRDEELPLRSTRKLLDGLKKCMELWQKHWKITKKYDNIGFYMRTWKEVDKSNKNRKFKTLTKSNFLKAVDKGHGDPDVSAQGFVAMLRACNVNTRLIMSCQPPDFTNMKIDTSLDSDIAYRDMVKYPIFWCEVWDKFAKKWITIDPVNLKTIEQVRLRSKLAPKGVASCERNMLRYVIGYDRKDGCRDVTRRYAQWMNSKVRKRRITKDEFGEQWFLKAITTLHRRKRTKIDDYEDQYFFQRDEGEGIPDSVQDLKNHPYYVLEQDIKQTQIIKPGCKECGYLKVHGKIGKVLKVYAKRDIMDLKSARQWYMEGRILKTGCRCKKVIKKNVGRIKGDVEKEDERLYSWDDTEVYIPPLATGNGEITKNTFGNIEVFAPTMIPANCCLIESPVAIKAARFLGVEFAPAVTSFKFERGNSVKPVLSGIVIAKWLREAVEAAIDGIEFVQEDDNRKDHLLGALERWNTLLLKLRIRSKLNTTYGKISEQGPGITNEEDVEENDDNNEDFVGGGFLPGAVNQEPPEYNEYSEPEDSLEYAPIDEGMESAAEEGLAEDYSDFMKELEMSEGND</sequence>
<dbReference type="EMBL" id="CP049002">
    <property type="protein sequence ID" value="QID84696.1"/>
    <property type="molecule type" value="Genomic_DNA"/>
</dbReference>
<evidence type="ECO:0000256" key="7">
    <source>
        <dbReference type="SAM" id="MobiDB-lite"/>
    </source>
</evidence>
<name>A0A6C1E5R3_SACPS</name>
<dbReference type="GO" id="GO:0006298">
    <property type="term" value="P:mismatch repair"/>
    <property type="evidence" value="ECO:0007669"/>
    <property type="project" value="TreeGrafter"/>
</dbReference>
<evidence type="ECO:0000259" key="9">
    <source>
        <dbReference type="SMART" id="SM01031"/>
    </source>
</evidence>
<comment type="similarity">
    <text evidence="2">Belongs to the XPC family.</text>
</comment>
<dbReference type="CDD" id="cd21393">
    <property type="entry name" value="sm_acid_XPC-like"/>
    <property type="match status" value="1"/>
</dbReference>
<dbReference type="Pfam" id="PF10405">
    <property type="entry name" value="BHD_3"/>
    <property type="match status" value="1"/>
</dbReference>
<evidence type="ECO:0000256" key="2">
    <source>
        <dbReference type="ARBA" id="ARBA00009525"/>
    </source>
</evidence>
<keyword evidence="5" id="KW-0234">DNA repair</keyword>
<dbReference type="GO" id="GO:0006289">
    <property type="term" value="P:nucleotide-excision repair"/>
    <property type="evidence" value="ECO:0007669"/>
    <property type="project" value="InterPro"/>
</dbReference>
<feature type="domain" description="Rad4 beta-hairpin" evidence="8">
    <location>
        <begin position="433"/>
        <end position="491"/>
    </location>
</feature>
<dbReference type="PANTHER" id="PTHR12135:SF0">
    <property type="entry name" value="DNA REPAIR PROTEIN COMPLEMENTING XP-C CELLS"/>
    <property type="match status" value="1"/>
</dbReference>
<dbReference type="Pfam" id="PF10403">
    <property type="entry name" value="BHD_1"/>
    <property type="match status" value="1"/>
</dbReference>
<proteinExistence type="inferred from homology"/>
<dbReference type="Gene3D" id="3.90.260.10">
    <property type="entry name" value="Transglutaminase-like"/>
    <property type="match status" value="1"/>
</dbReference>
<feature type="domain" description="Rad4 beta-hairpin" evidence="9">
    <location>
        <begin position="493"/>
        <end position="546"/>
    </location>
</feature>
<keyword evidence="12" id="KW-1185">Reference proteome</keyword>
<dbReference type="InterPro" id="IPR038765">
    <property type="entry name" value="Papain-like_cys_pep_sf"/>
</dbReference>
<evidence type="ECO:0000256" key="5">
    <source>
        <dbReference type="ARBA" id="ARBA00023204"/>
    </source>
</evidence>
<evidence type="ECO:0000256" key="3">
    <source>
        <dbReference type="ARBA" id="ARBA00022763"/>
    </source>
</evidence>
<evidence type="ECO:0000313" key="11">
    <source>
        <dbReference type="EMBL" id="QID84696.1"/>
    </source>
</evidence>